<evidence type="ECO:0000313" key="1">
    <source>
        <dbReference type="EMBL" id="HGZ42170.1"/>
    </source>
</evidence>
<sequence>MGGPDLLLLDVQDLPDARPADALARLEALAHAGFEARAVIVGGAEEVPAHPRLARAEGPRAALEAVRAAPGARVLVASAAPGGGALGARLGGRAAAWWPTAAAHGSVPWWARRAGGALEPLVRDARGPCAVALATAVADPRAAARPRLPLWDGDYVLVPAAPSAAGARAAVAAFAAVADAGDALDLVVLGAPCAALAEAAHARGLGLRVHAAGRATREAEWAWLGDARAVVLDAGALLPAGLVARALAAGAAPLVAGDGAAAAALRDGLAALGAHASAAAAGLSAAALARALAVGAAGAAPARRGACAPAAVGARLAAALGGARPAARAA</sequence>
<dbReference type="EMBL" id="DSQF01000003">
    <property type="protein sequence ID" value="HGZ42170.1"/>
    <property type="molecule type" value="Genomic_DNA"/>
</dbReference>
<organism evidence="1">
    <name type="scientific">Eiseniibacteriota bacterium</name>
    <dbReference type="NCBI Taxonomy" id="2212470"/>
    <lineage>
        <taxon>Bacteria</taxon>
        <taxon>Candidatus Eiseniibacteriota</taxon>
    </lineage>
</organism>
<accession>A0A832MIR5</accession>
<name>A0A832MIR5_UNCEI</name>
<evidence type="ECO:0008006" key="2">
    <source>
        <dbReference type="Google" id="ProtNLM"/>
    </source>
</evidence>
<dbReference type="AlphaFoldDB" id="A0A832MIR5"/>
<gene>
    <name evidence="1" type="ORF">ENR23_01865</name>
</gene>
<comment type="caution">
    <text evidence="1">The sequence shown here is derived from an EMBL/GenBank/DDBJ whole genome shotgun (WGS) entry which is preliminary data.</text>
</comment>
<protein>
    <recommendedName>
        <fullName evidence="2">Glycosyltransferase</fullName>
    </recommendedName>
</protein>
<proteinExistence type="predicted"/>
<reference evidence="1" key="1">
    <citation type="journal article" date="2020" name="mSystems">
        <title>Genome- and Community-Level Interaction Insights into Carbon Utilization and Element Cycling Functions of Hydrothermarchaeota in Hydrothermal Sediment.</title>
        <authorList>
            <person name="Zhou Z."/>
            <person name="Liu Y."/>
            <person name="Xu W."/>
            <person name="Pan J."/>
            <person name="Luo Z.H."/>
            <person name="Li M."/>
        </authorList>
    </citation>
    <scope>NUCLEOTIDE SEQUENCE [LARGE SCALE GENOMIC DNA]</scope>
    <source>
        <strain evidence="1">SpSt-381</strain>
    </source>
</reference>